<dbReference type="Pfam" id="PF02518">
    <property type="entry name" value="HATPase_c"/>
    <property type="match status" value="1"/>
</dbReference>
<keyword evidence="4" id="KW-0418">Kinase</keyword>
<dbReference type="EC" id="2.7.13.3" evidence="2"/>
<dbReference type="PATRIC" id="fig|1134406.4.peg.2333"/>
<dbReference type="PANTHER" id="PTHR42878:SF14">
    <property type="entry name" value="OSMOLARITY TWO-COMPONENT SYSTEM PROTEIN SSK1"/>
    <property type="match status" value="1"/>
</dbReference>
<dbReference type="InterPro" id="IPR003594">
    <property type="entry name" value="HATPase_dom"/>
</dbReference>
<name>A0A0P6XWU8_9CHLR</name>
<evidence type="ECO:0000256" key="3">
    <source>
        <dbReference type="ARBA" id="ARBA00022679"/>
    </source>
</evidence>
<sequence>MSDSLVAMPTAFLPAERRSKEEVRQQAAVLDRSAVMKAIIDASPDILMVLNSDRQIVYGNRRLMEYLELEDGDAVTGLRPGEALGCLHAFETEGGCGTTEFCKTCGAARAVVGGLTGKQNAQECRILQEKTHGSLDLLVHSSPLEVEGEKYAVVSLQDISHEKRRRVLERLFFHDLLNSAGGMRGLVELAKISSGAEQQDLLDTLYQLTDEILEEVQAQKLLVDLERDEYTESAEKLNSLEFLRELRNVFRHHSASANRMIEIDERARDINFTSDRKLLWRVMGNLIKNALEASKAGQEIKLGCENADGKLEFWVYNRGYIPRETQLQIFQRSFSTKGSGRGLGTYSVRMITEKYLKGRAFFTSTPEIGTTFFIHLPMRLEA</sequence>
<proteinExistence type="predicted"/>
<dbReference type="EMBL" id="LGCL01000007">
    <property type="protein sequence ID" value="KPL80073.1"/>
    <property type="molecule type" value="Genomic_DNA"/>
</dbReference>
<dbReference type="SUPFAM" id="SSF55785">
    <property type="entry name" value="PYP-like sensor domain (PAS domain)"/>
    <property type="match status" value="1"/>
</dbReference>
<dbReference type="InterPro" id="IPR036890">
    <property type="entry name" value="HATPase_C_sf"/>
</dbReference>
<dbReference type="GO" id="GO:0000156">
    <property type="term" value="F:phosphorelay response regulator activity"/>
    <property type="evidence" value="ECO:0007669"/>
    <property type="project" value="TreeGrafter"/>
</dbReference>
<dbReference type="Gene3D" id="3.30.565.10">
    <property type="entry name" value="Histidine kinase-like ATPase, C-terminal domain"/>
    <property type="match status" value="1"/>
</dbReference>
<organism evidence="6 7">
    <name type="scientific">Ornatilinea apprima</name>
    <dbReference type="NCBI Taxonomy" id="1134406"/>
    <lineage>
        <taxon>Bacteria</taxon>
        <taxon>Bacillati</taxon>
        <taxon>Chloroflexota</taxon>
        <taxon>Anaerolineae</taxon>
        <taxon>Anaerolineales</taxon>
        <taxon>Anaerolineaceae</taxon>
        <taxon>Ornatilinea</taxon>
    </lineage>
</organism>
<evidence type="ECO:0000259" key="5">
    <source>
        <dbReference type="PROSITE" id="PS50109"/>
    </source>
</evidence>
<dbReference type="SUPFAM" id="SSF55874">
    <property type="entry name" value="ATPase domain of HSP90 chaperone/DNA topoisomerase II/histidine kinase"/>
    <property type="match status" value="1"/>
</dbReference>
<dbReference type="InterPro" id="IPR050351">
    <property type="entry name" value="BphY/WalK/GraS-like"/>
</dbReference>
<dbReference type="GO" id="GO:0007234">
    <property type="term" value="P:osmosensory signaling via phosphorelay pathway"/>
    <property type="evidence" value="ECO:0007669"/>
    <property type="project" value="TreeGrafter"/>
</dbReference>
<comment type="catalytic activity">
    <reaction evidence="1">
        <text>ATP + protein L-histidine = ADP + protein N-phospho-L-histidine.</text>
        <dbReference type="EC" id="2.7.13.3"/>
    </reaction>
</comment>
<dbReference type="GO" id="GO:0030295">
    <property type="term" value="F:protein kinase activator activity"/>
    <property type="evidence" value="ECO:0007669"/>
    <property type="project" value="TreeGrafter"/>
</dbReference>
<evidence type="ECO:0000256" key="2">
    <source>
        <dbReference type="ARBA" id="ARBA00012438"/>
    </source>
</evidence>
<dbReference type="PANTHER" id="PTHR42878">
    <property type="entry name" value="TWO-COMPONENT HISTIDINE KINASE"/>
    <property type="match status" value="1"/>
</dbReference>
<dbReference type="Proteomes" id="UP000050417">
    <property type="component" value="Unassembled WGS sequence"/>
</dbReference>
<keyword evidence="3" id="KW-0808">Transferase</keyword>
<evidence type="ECO:0000256" key="4">
    <source>
        <dbReference type="ARBA" id="ARBA00022777"/>
    </source>
</evidence>
<evidence type="ECO:0000313" key="6">
    <source>
        <dbReference type="EMBL" id="KPL80073.1"/>
    </source>
</evidence>
<feature type="domain" description="Histidine kinase" evidence="5">
    <location>
        <begin position="171"/>
        <end position="380"/>
    </location>
</feature>
<evidence type="ECO:0000313" key="7">
    <source>
        <dbReference type="Proteomes" id="UP000050417"/>
    </source>
</evidence>
<dbReference type="CDD" id="cd00075">
    <property type="entry name" value="HATPase"/>
    <property type="match status" value="1"/>
</dbReference>
<dbReference type="SMART" id="SM00387">
    <property type="entry name" value="HATPase_c"/>
    <property type="match status" value="1"/>
</dbReference>
<accession>A0A0P6XWU8</accession>
<dbReference type="RefSeq" id="WP_075061298.1">
    <property type="nucleotide sequence ID" value="NZ_LGCL01000007.1"/>
</dbReference>
<protein>
    <recommendedName>
        <fullName evidence="2">histidine kinase</fullName>
        <ecNumber evidence="2">2.7.13.3</ecNumber>
    </recommendedName>
</protein>
<dbReference type="GO" id="GO:0004673">
    <property type="term" value="F:protein histidine kinase activity"/>
    <property type="evidence" value="ECO:0007669"/>
    <property type="project" value="UniProtKB-EC"/>
</dbReference>
<gene>
    <name evidence="6" type="ORF">ADN00_02035</name>
</gene>
<dbReference type="InterPro" id="IPR005467">
    <property type="entry name" value="His_kinase_dom"/>
</dbReference>
<evidence type="ECO:0000256" key="1">
    <source>
        <dbReference type="ARBA" id="ARBA00000085"/>
    </source>
</evidence>
<dbReference type="PROSITE" id="PS50109">
    <property type="entry name" value="HIS_KIN"/>
    <property type="match status" value="1"/>
</dbReference>
<dbReference type="OrthoDB" id="9792686at2"/>
<comment type="caution">
    <text evidence="6">The sequence shown here is derived from an EMBL/GenBank/DDBJ whole genome shotgun (WGS) entry which is preliminary data.</text>
</comment>
<reference evidence="6 7" key="1">
    <citation type="submission" date="2015-07" db="EMBL/GenBank/DDBJ databases">
        <title>Genome sequence of Ornatilinea apprima DSM 23815.</title>
        <authorList>
            <person name="Hemp J."/>
            <person name="Ward L.M."/>
            <person name="Pace L.A."/>
            <person name="Fischer W.W."/>
        </authorList>
    </citation>
    <scope>NUCLEOTIDE SEQUENCE [LARGE SCALE GENOMIC DNA]</scope>
    <source>
        <strain evidence="6 7">P3M-1</strain>
    </source>
</reference>
<dbReference type="InterPro" id="IPR035965">
    <property type="entry name" value="PAS-like_dom_sf"/>
</dbReference>
<keyword evidence="7" id="KW-1185">Reference proteome</keyword>
<dbReference type="Gene3D" id="3.30.450.20">
    <property type="entry name" value="PAS domain"/>
    <property type="match status" value="1"/>
</dbReference>
<dbReference type="STRING" id="1134406.ADN00_02035"/>
<dbReference type="AlphaFoldDB" id="A0A0P6XWU8"/>